<evidence type="ECO:0000256" key="17">
    <source>
        <dbReference type="ARBA" id="ARBA00023309"/>
    </source>
</evidence>
<comment type="function">
    <text evidence="19">E7 protein has both transforming and trans-activating activities.</text>
</comment>
<evidence type="ECO:0000256" key="10">
    <source>
        <dbReference type="ARBA" id="ARBA00023015"/>
    </source>
</evidence>
<evidence type="ECO:0000256" key="3">
    <source>
        <dbReference type="ARBA" id="ARBA00022562"/>
    </source>
</evidence>
<dbReference type="Pfam" id="PF00527">
    <property type="entry name" value="E7"/>
    <property type="match status" value="1"/>
</dbReference>
<keyword evidence="5 18" id="KW-1090">Inhibition of host innate immune response by virus</keyword>
<evidence type="ECO:0000256" key="2">
    <source>
        <dbReference type="ARBA" id="ARBA00022518"/>
    </source>
</evidence>
<feature type="short sequence motif" description="Nuclear export signal" evidence="18">
    <location>
        <begin position="70"/>
        <end position="78"/>
    </location>
</feature>
<evidence type="ECO:0000256" key="8">
    <source>
        <dbReference type="ARBA" id="ARBA00022830"/>
    </source>
</evidence>
<evidence type="ECO:0000256" key="18">
    <source>
        <dbReference type="HAMAP-Rule" id="MF_04004"/>
    </source>
</evidence>
<evidence type="ECO:0000313" key="20">
    <source>
        <dbReference type="EMBL" id="AYA93477.1"/>
    </source>
</evidence>
<keyword evidence="9 18" id="KW-0862">Zinc</keyword>
<keyword evidence="15" id="KW-0922">Interferon antiviral system evasion</keyword>
<dbReference type="GO" id="GO:0003677">
    <property type="term" value="F:DNA binding"/>
    <property type="evidence" value="ECO:0007669"/>
    <property type="project" value="UniProtKB-UniRule"/>
</dbReference>
<name>A0A385PHT5_9PAPI</name>
<organism evidence="20">
    <name type="scientific">Human papillomavirus</name>
    <dbReference type="NCBI Taxonomy" id="10566"/>
    <lineage>
        <taxon>Viruses</taxon>
        <taxon>Monodnaviria</taxon>
        <taxon>Shotokuvirae</taxon>
        <taxon>Cossaviricota</taxon>
        <taxon>Papovaviricetes</taxon>
        <taxon>Zurhausenvirales</taxon>
        <taxon>Papillomaviridae</taxon>
    </lineage>
</organism>
<dbReference type="EMBL" id="MH777168">
    <property type="protein sequence ID" value="AYA93477.1"/>
    <property type="molecule type" value="Genomic_DNA"/>
</dbReference>
<dbReference type="GO" id="GO:0008270">
    <property type="term" value="F:zinc ion binding"/>
    <property type="evidence" value="ECO:0007669"/>
    <property type="project" value="UniProtKB-KW"/>
</dbReference>
<evidence type="ECO:0000256" key="6">
    <source>
        <dbReference type="ARBA" id="ARBA00022723"/>
    </source>
</evidence>
<keyword evidence="4 18" id="KW-0945">Host-virus interaction</keyword>
<keyword evidence="1 18" id="KW-1121">Modulation of host cell cycle by virus</keyword>
<dbReference type="GO" id="GO:0039502">
    <property type="term" value="P:symbiont-mediated suppression of host type I interferon-mediated signaling pathway"/>
    <property type="evidence" value="ECO:0007669"/>
    <property type="project" value="UniProtKB-UniRule"/>
</dbReference>
<keyword evidence="3 18" id="KW-1048">Host nucleus</keyword>
<keyword evidence="12 18" id="KW-0010">Activator</keyword>
<dbReference type="GO" id="GO:0030430">
    <property type="term" value="C:host cell cytoplasm"/>
    <property type="evidence" value="ECO:0007669"/>
    <property type="project" value="UniProtKB-SubCell"/>
</dbReference>
<dbReference type="HAMAP" id="MF_04004">
    <property type="entry name" value="PPV_E7"/>
    <property type="match status" value="1"/>
</dbReference>
<evidence type="ECO:0000256" key="7">
    <source>
        <dbReference type="ARBA" id="ARBA00022771"/>
    </source>
</evidence>
<keyword evidence="16 18" id="KW-0899">Viral immunoevasion</keyword>
<keyword evidence="17 18" id="KW-1078">G1/S host cell cycle checkpoint dysregulation by virus</keyword>
<feature type="zinc finger region" evidence="18">
    <location>
        <begin position="52"/>
        <end position="88"/>
    </location>
</feature>
<feature type="short sequence motif" description="LXCXE motif; interaction with host RB1 and TMEM173/STING" evidence="18">
    <location>
        <begin position="26"/>
        <end position="30"/>
    </location>
</feature>
<keyword evidence="8 18" id="KW-1114">Inhibition of host interferon signaling pathway by virus</keyword>
<dbReference type="GO" id="GO:0006351">
    <property type="term" value="P:DNA-templated transcription"/>
    <property type="evidence" value="ECO:0007669"/>
    <property type="project" value="UniProtKB-UniRule"/>
</dbReference>
<evidence type="ECO:0000256" key="19">
    <source>
        <dbReference type="PIRNR" id="PIRNR003407"/>
    </source>
</evidence>
<keyword evidence="10 18" id="KW-0805">Transcription regulation</keyword>
<keyword evidence="2 18" id="KW-0244">Early protein</keyword>
<dbReference type="GO" id="GO:0052170">
    <property type="term" value="P:symbiont-mediated suppression of host innate immune response"/>
    <property type="evidence" value="ECO:0007669"/>
    <property type="project" value="UniProtKB-KW"/>
</dbReference>
<keyword evidence="11 18" id="KW-0238">DNA-binding</keyword>
<keyword evidence="13 18" id="KW-0804">Transcription</keyword>
<evidence type="ECO:0000256" key="12">
    <source>
        <dbReference type="ARBA" id="ARBA00023159"/>
    </source>
</evidence>
<keyword evidence="6 18" id="KW-0479">Metal-binding</keyword>
<keyword evidence="7 18" id="KW-0863">Zinc-finger</keyword>
<comment type="domain">
    <text evidence="18">The E7 terminal domain is an intrinsically disordered domain, whose flexibility and conformational transitions confer target adaptability to the oncoprotein. It allows adaptation to a variety of protein targets and exposes the PEST degradation sequence that regulates its turnover in the cell.</text>
</comment>
<gene>
    <name evidence="18" type="primary">E7</name>
</gene>
<comment type="function">
    <text evidence="18">Plays a role in viral genome replication by driving entry of quiescent cells into the cell cycle. Stimulation of progression from G1 to S phase allows the virus to efficiently use the cellular DNA replicating machinery to achieve viral genome replication. E7 protein has both transforming and trans-activating activities. Induces the disassembly of the E2F1 transcription factor from RB1, with subsequent transcriptional activation of E2F1-regulated S-phase genes. Interferes with host histone deacetylation mediated by HDAC1 and HDAC2, leading to transcription activation. Plays also a role in the inhibition of both antiviral and antiproliferative functions of host interferon alpha. Interaction with host TMEM173/STING impairs the ability of TMEM173/STING to sense cytosolic DNA and promote the production of type I interferon (IFN-alpha and IFN-beta).</text>
</comment>
<dbReference type="SUPFAM" id="SSF161234">
    <property type="entry name" value="E7 C-terminal domain-like"/>
    <property type="match status" value="1"/>
</dbReference>
<keyword evidence="14 18" id="KW-1035">Host cytoplasm</keyword>
<evidence type="ECO:0000256" key="13">
    <source>
        <dbReference type="ARBA" id="ARBA00023163"/>
    </source>
</evidence>
<accession>A0A385PHT5</accession>
<dbReference type="GO" id="GO:0003700">
    <property type="term" value="F:DNA-binding transcription factor activity"/>
    <property type="evidence" value="ECO:0007669"/>
    <property type="project" value="UniProtKB-UniRule"/>
</dbReference>
<comment type="subcellular location">
    <subcellularLocation>
        <location evidence="18">Host cytoplasm</location>
    </subcellularLocation>
    <subcellularLocation>
        <location evidence="18">Host nucleus</location>
    </subcellularLocation>
    <text evidence="18">Predominantly found in the host nucleus.</text>
</comment>
<comment type="caution">
    <text evidence="18">Lacks conserved residue(s) required for the propagation of feature annotation.</text>
</comment>
<dbReference type="Gene3D" id="3.30.160.330">
    <property type="match status" value="1"/>
</dbReference>
<proteinExistence type="inferred from homology"/>
<reference evidence="20" key="1">
    <citation type="journal article" date="2018" name="Nat. Med.">
        <title>Expanded skin virome in DOCK8-deficient patients.</title>
        <authorList>
            <consortium name="NISC Comparative Sequencing Program"/>
            <person name="Tirosh O."/>
            <person name="Conlan S."/>
            <person name="Deming C."/>
            <person name="Lee-Lin S.Q."/>
            <person name="Huang X."/>
            <person name="Su H.C."/>
            <person name="Freeman A.F."/>
            <person name="Segre J.A."/>
            <person name="Kong H.H."/>
        </authorList>
    </citation>
    <scope>NUCLEOTIDE SEQUENCE</scope>
    <source>
        <strain evidence="20">HPV-mSK_020</strain>
    </source>
</reference>
<dbReference type="InterPro" id="IPR000148">
    <property type="entry name" value="Papilloma_E7"/>
</dbReference>
<evidence type="ECO:0000256" key="15">
    <source>
        <dbReference type="ARBA" id="ARBA00023258"/>
    </source>
</evidence>
<evidence type="ECO:0000256" key="5">
    <source>
        <dbReference type="ARBA" id="ARBA00022632"/>
    </source>
</evidence>
<comment type="PTM">
    <text evidence="18">Highly phosphorylated.</text>
</comment>
<dbReference type="GO" id="GO:0042025">
    <property type="term" value="C:host cell nucleus"/>
    <property type="evidence" value="ECO:0007669"/>
    <property type="project" value="UniProtKB-SubCell"/>
</dbReference>
<evidence type="ECO:0000256" key="1">
    <source>
        <dbReference type="ARBA" id="ARBA00022504"/>
    </source>
</evidence>
<dbReference type="GO" id="GO:0039645">
    <property type="term" value="P:symbiont-mediated perturbation of host cell cycle G1/S transition checkpoint"/>
    <property type="evidence" value="ECO:0007669"/>
    <property type="project" value="UniProtKB-UniRule"/>
</dbReference>
<comment type="subunit">
    <text evidence="18">Homodimer. Homooligomer. Interacts with host RB1; this interaction induces dissociation of RB1-E2F1 complex thereby disrupting RB1 activity. Interacts with host EP300; this interaction represses EP300 transcriptional activity. Interacts with protein E2; this interaction inhibits E7 oncogenic activity. Interacts with host TMEM173/STING; this interaction impairs the ability of TMEM173/STING to sense cytosolic DNA and promote the production of type I interferon (IFN-alpha and IFN-beta).</text>
</comment>
<dbReference type="PIRSF" id="PIRSF003407">
    <property type="entry name" value="Papvi_E7"/>
    <property type="match status" value="1"/>
</dbReference>
<protein>
    <recommendedName>
        <fullName evidence="18 19">Protein E7</fullName>
    </recommendedName>
</protein>
<dbReference type="GO" id="GO:0019904">
    <property type="term" value="F:protein domain specific binding"/>
    <property type="evidence" value="ECO:0007669"/>
    <property type="project" value="UniProtKB-UniRule"/>
</dbReference>
<evidence type="ECO:0000256" key="11">
    <source>
        <dbReference type="ARBA" id="ARBA00023125"/>
    </source>
</evidence>
<evidence type="ECO:0000256" key="14">
    <source>
        <dbReference type="ARBA" id="ARBA00023200"/>
    </source>
</evidence>
<evidence type="ECO:0000256" key="16">
    <source>
        <dbReference type="ARBA" id="ARBA00023280"/>
    </source>
</evidence>
<evidence type="ECO:0000256" key="9">
    <source>
        <dbReference type="ARBA" id="ARBA00022833"/>
    </source>
</evidence>
<sequence length="98" mass="10956">MMGEKPTLKDIILEEQLTDLVMPAHLLCEESLSPDDTPEEESLSPYQVDSLCKACNKRVRLFVVATPGAIYLLEQLLFNNLSIVCPVCSRSNLHHGRS</sequence>
<evidence type="ECO:0000256" key="4">
    <source>
        <dbReference type="ARBA" id="ARBA00022581"/>
    </source>
</evidence>
<comment type="similarity">
    <text evidence="18 19">Belongs to the papillomaviridae E7 protein family.</text>
</comment>